<keyword evidence="2" id="KW-0325">Glycoprotein</keyword>
<dbReference type="PRINTS" id="PR01797">
    <property type="entry name" value="SAPOSIN"/>
</dbReference>
<dbReference type="Proteomes" id="UP000695562">
    <property type="component" value="Unassembled WGS sequence"/>
</dbReference>
<feature type="domain" description="Saposin B-type" evidence="4">
    <location>
        <begin position="21"/>
        <end position="102"/>
    </location>
</feature>
<name>A0A8J4PUY4_9MYCE</name>
<dbReference type="AlphaFoldDB" id="A0A8J4PUY4"/>
<evidence type="ECO:0000256" key="1">
    <source>
        <dbReference type="ARBA" id="ARBA00023157"/>
    </source>
</evidence>
<dbReference type="PANTHER" id="PTHR11480:SF98">
    <property type="entry name" value="SAPOSIN B-TYPE DOMAIN-CONTAINING PROTEIN"/>
    <property type="match status" value="1"/>
</dbReference>
<reference evidence="5" key="1">
    <citation type="submission" date="2020-01" db="EMBL/GenBank/DDBJ databases">
        <title>Development of genomics and gene disruption for Polysphondylium violaceum indicates a role for the polyketide synthase stlB in stalk morphogenesis.</title>
        <authorList>
            <person name="Narita B."/>
            <person name="Kawabe Y."/>
            <person name="Kin K."/>
            <person name="Saito T."/>
            <person name="Gibbs R."/>
            <person name="Kuspa A."/>
            <person name="Muzny D."/>
            <person name="Queller D."/>
            <person name="Richards S."/>
            <person name="Strassman J."/>
            <person name="Sucgang R."/>
            <person name="Worley K."/>
            <person name="Schaap P."/>
        </authorList>
    </citation>
    <scope>NUCLEOTIDE SEQUENCE</scope>
    <source>
        <strain evidence="5">QSvi11</strain>
    </source>
</reference>
<dbReference type="InterPro" id="IPR051428">
    <property type="entry name" value="Sphingo_Act-Surfact_Prot"/>
</dbReference>
<evidence type="ECO:0000256" key="3">
    <source>
        <dbReference type="SAM" id="SignalP"/>
    </source>
</evidence>
<evidence type="ECO:0000313" key="6">
    <source>
        <dbReference type="Proteomes" id="UP000695562"/>
    </source>
</evidence>
<accession>A0A8J4PUY4</accession>
<feature type="signal peptide" evidence="3">
    <location>
        <begin position="1"/>
        <end position="20"/>
    </location>
</feature>
<comment type="caution">
    <text evidence="5">The sequence shown here is derived from an EMBL/GenBank/DDBJ whole genome shotgun (WGS) entry which is preliminary data.</text>
</comment>
<evidence type="ECO:0000259" key="4">
    <source>
        <dbReference type="PROSITE" id="PS50015"/>
    </source>
</evidence>
<feature type="domain" description="Saposin B-type" evidence="4">
    <location>
        <begin position="183"/>
        <end position="261"/>
    </location>
</feature>
<keyword evidence="1" id="KW-1015">Disulfide bond</keyword>
<dbReference type="GO" id="GO:0006665">
    <property type="term" value="P:sphingolipid metabolic process"/>
    <property type="evidence" value="ECO:0007669"/>
    <property type="project" value="InterPro"/>
</dbReference>
<dbReference type="InterPro" id="IPR008138">
    <property type="entry name" value="SapB_2"/>
</dbReference>
<keyword evidence="3" id="KW-0732">Signal</keyword>
<dbReference type="EMBL" id="AJWJ01000172">
    <property type="protein sequence ID" value="KAF2073971.1"/>
    <property type="molecule type" value="Genomic_DNA"/>
</dbReference>
<feature type="chain" id="PRO_5035284501" description="Saposin B-type domain-containing protein" evidence="3">
    <location>
        <begin position="21"/>
        <end position="261"/>
    </location>
</feature>
<dbReference type="GO" id="GO:0005764">
    <property type="term" value="C:lysosome"/>
    <property type="evidence" value="ECO:0007669"/>
    <property type="project" value="InterPro"/>
</dbReference>
<dbReference type="Pfam" id="PF03489">
    <property type="entry name" value="SapB_2"/>
    <property type="match status" value="1"/>
</dbReference>
<dbReference type="InterPro" id="IPR008373">
    <property type="entry name" value="Saposin"/>
</dbReference>
<dbReference type="PROSITE" id="PS50015">
    <property type="entry name" value="SAP_B"/>
    <property type="match status" value="2"/>
</dbReference>
<dbReference type="GO" id="GO:0016020">
    <property type="term" value="C:membrane"/>
    <property type="evidence" value="ECO:0007669"/>
    <property type="project" value="GOC"/>
</dbReference>
<dbReference type="SMART" id="SM00741">
    <property type="entry name" value="SapB"/>
    <property type="match status" value="2"/>
</dbReference>
<evidence type="ECO:0000256" key="2">
    <source>
        <dbReference type="ARBA" id="ARBA00023180"/>
    </source>
</evidence>
<keyword evidence="6" id="KW-1185">Reference proteome</keyword>
<protein>
    <recommendedName>
        <fullName evidence="4">Saposin B-type domain-containing protein</fullName>
    </recommendedName>
</protein>
<dbReference type="Gene3D" id="1.10.225.10">
    <property type="entry name" value="Saposin-like"/>
    <property type="match status" value="2"/>
</dbReference>
<organism evidence="5 6">
    <name type="scientific">Polysphondylium violaceum</name>
    <dbReference type="NCBI Taxonomy" id="133409"/>
    <lineage>
        <taxon>Eukaryota</taxon>
        <taxon>Amoebozoa</taxon>
        <taxon>Evosea</taxon>
        <taxon>Eumycetozoa</taxon>
        <taxon>Dictyostelia</taxon>
        <taxon>Dictyosteliales</taxon>
        <taxon>Dictyosteliaceae</taxon>
        <taxon>Polysphondylium</taxon>
    </lineage>
</organism>
<dbReference type="PANTHER" id="PTHR11480">
    <property type="entry name" value="SAPOSIN-RELATED"/>
    <property type="match status" value="1"/>
</dbReference>
<gene>
    <name evidence="5" type="ORF">CYY_004716</name>
</gene>
<evidence type="ECO:0000313" key="5">
    <source>
        <dbReference type="EMBL" id="KAF2073971.1"/>
    </source>
</evidence>
<sequence length="261" mass="29454">MKSLLFVLFAILAMTWVAQARINKCETCQVVVHSIEQSLQQNNTLEDIVNHSDTTCNFLPKKYFASCQSLVKKHTPQIIARLVAKDHSLKICSRLHQCRRNHLREVLESDIEISESEFNFNVENIFESDVEIVQQEQEEELVELVEDAELVELVEDAESDADQGMLQKKWRKKIKIPKIKFLKKFGCKACKHAVHHIEKAVKMGKGIEGATHAGTSSCSLLKVSPVVKLCKKVVGKIVHKAVDAIQRGTSPESVCKHAKLC</sequence>
<dbReference type="InterPro" id="IPR011001">
    <property type="entry name" value="Saposin-like"/>
</dbReference>
<proteinExistence type="predicted"/>
<dbReference type="SUPFAM" id="SSF47862">
    <property type="entry name" value="Saposin"/>
    <property type="match status" value="2"/>
</dbReference>
<dbReference type="InterPro" id="IPR008139">
    <property type="entry name" value="SaposinB_dom"/>
</dbReference>